<dbReference type="EMBL" id="BMDI01000002">
    <property type="protein sequence ID" value="GGI20338.1"/>
    <property type="molecule type" value="Genomic_DNA"/>
</dbReference>
<dbReference type="GO" id="GO:0052621">
    <property type="term" value="F:diguanylate cyclase activity"/>
    <property type="evidence" value="ECO:0007669"/>
    <property type="project" value="UniProtKB-EC"/>
</dbReference>
<evidence type="ECO:0000259" key="3">
    <source>
        <dbReference type="PROSITE" id="PS50887"/>
    </source>
</evidence>
<dbReference type="NCBIfam" id="TIGR00254">
    <property type="entry name" value="GGDEF"/>
    <property type="match status" value="1"/>
</dbReference>
<accession>A0A8J3ART3</accession>
<evidence type="ECO:0000313" key="4">
    <source>
        <dbReference type="EMBL" id="GGI20338.1"/>
    </source>
</evidence>
<comment type="caution">
    <text evidence="4">The sequence shown here is derived from an EMBL/GenBank/DDBJ whole genome shotgun (WGS) entry which is preliminary data.</text>
</comment>
<dbReference type="EC" id="2.7.7.65" evidence="1"/>
<comment type="catalytic activity">
    <reaction evidence="2">
        <text>2 GTP = 3',3'-c-di-GMP + 2 diphosphate</text>
        <dbReference type="Rhea" id="RHEA:24898"/>
        <dbReference type="ChEBI" id="CHEBI:33019"/>
        <dbReference type="ChEBI" id="CHEBI:37565"/>
        <dbReference type="ChEBI" id="CHEBI:58805"/>
        <dbReference type="EC" id="2.7.7.65"/>
    </reaction>
</comment>
<feature type="domain" description="GGDEF" evidence="3">
    <location>
        <begin position="191"/>
        <end position="313"/>
    </location>
</feature>
<dbReference type="AlphaFoldDB" id="A0A8J3ART3"/>
<gene>
    <name evidence="4" type="ORF">GCM10008066_23530</name>
</gene>
<dbReference type="PANTHER" id="PTHR45138">
    <property type="entry name" value="REGULATORY COMPONENTS OF SENSORY TRANSDUCTION SYSTEM"/>
    <property type="match status" value="1"/>
</dbReference>
<keyword evidence="5" id="KW-1185">Reference proteome</keyword>
<evidence type="ECO:0000313" key="5">
    <source>
        <dbReference type="Proteomes" id="UP000642180"/>
    </source>
</evidence>
<dbReference type="SMART" id="SM00065">
    <property type="entry name" value="GAF"/>
    <property type="match status" value="1"/>
</dbReference>
<dbReference type="InterPro" id="IPR003018">
    <property type="entry name" value="GAF"/>
</dbReference>
<organism evidence="4 5">
    <name type="scientific">Oxalicibacterium faecigallinarum</name>
    <dbReference type="NCBI Taxonomy" id="573741"/>
    <lineage>
        <taxon>Bacteria</taxon>
        <taxon>Pseudomonadati</taxon>
        <taxon>Pseudomonadota</taxon>
        <taxon>Betaproteobacteria</taxon>
        <taxon>Burkholderiales</taxon>
        <taxon>Oxalobacteraceae</taxon>
        <taxon>Oxalicibacterium</taxon>
    </lineage>
</organism>
<dbReference type="SUPFAM" id="SSF55073">
    <property type="entry name" value="Nucleotide cyclase"/>
    <property type="match status" value="1"/>
</dbReference>
<dbReference type="InterPro" id="IPR000160">
    <property type="entry name" value="GGDEF_dom"/>
</dbReference>
<sequence length="313" mass="34907">MVHDFSSATKETLQFLHATFGFDLWMVTRTEGNNWIVLDVKNTHYGTRPGAVFNWTDSLCSRMVRGEGPRIAPRASDVQIYREAPIASQLKIGAYVGIPLKRADGSLFGTLCAIDPEPQSDDIYHAQKYIELLADLLSSLLHTELALADSIRRAERAEIDAARDSLTSLYNRRGWDQLLEREEDRSRRYGNPAGIVMIDLDDLKTVNDTQGHDAGDKLIKRAATTIQRVTRQNDVVARIGGDEFAILAIECSADDTEILVKRVRAGLQAAGVKASIGHASRHPENGLLATAREADMRMYAEKRQRHLERATHS</sequence>
<dbReference type="Proteomes" id="UP000642180">
    <property type="component" value="Unassembled WGS sequence"/>
</dbReference>
<dbReference type="PANTHER" id="PTHR45138:SF9">
    <property type="entry name" value="DIGUANYLATE CYCLASE DGCM-RELATED"/>
    <property type="match status" value="1"/>
</dbReference>
<dbReference type="SMART" id="SM00267">
    <property type="entry name" value="GGDEF"/>
    <property type="match status" value="1"/>
</dbReference>
<dbReference type="InterPro" id="IPR029787">
    <property type="entry name" value="Nucleotide_cyclase"/>
</dbReference>
<dbReference type="InterPro" id="IPR029016">
    <property type="entry name" value="GAF-like_dom_sf"/>
</dbReference>
<dbReference type="Gene3D" id="3.30.450.40">
    <property type="match status" value="1"/>
</dbReference>
<dbReference type="Pfam" id="PF01590">
    <property type="entry name" value="GAF"/>
    <property type="match status" value="1"/>
</dbReference>
<evidence type="ECO:0000256" key="1">
    <source>
        <dbReference type="ARBA" id="ARBA00012528"/>
    </source>
</evidence>
<dbReference type="CDD" id="cd01949">
    <property type="entry name" value="GGDEF"/>
    <property type="match status" value="1"/>
</dbReference>
<name>A0A8J3ART3_9BURK</name>
<dbReference type="Pfam" id="PF00990">
    <property type="entry name" value="GGDEF"/>
    <property type="match status" value="1"/>
</dbReference>
<reference evidence="5" key="1">
    <citation type="journal article" date="2019" name="Int. J. Syst. Evol. Microbiol.">
        <title>The Global Catalogue of Microorganisms (GCM) 10K type strain sequencing project: providing services to taxonomists for standard genome sequencing and annotation.</title>
        <authorList>
            <consortium name="The Broad Institute Genomics Platform"/>
            <consortium name="The Broad Institute Genome Sequencing Center for Infectious Disease"/>
            <person name="Wu L."/>
            <person name="Ma J."/>
        </authorList>
    </citation>
    <scope>NUCLEOTIDE SEQUENCE [LARGE SCALE GENOMIC DNA]</scope>
    <source>
        <strain evidence="5">CCM 2767</strain>
    </source>
</reference>
<dbReference type="Gene3D" id="3.30.70.270">
    <property type="match status" value="1"/>
</dbReference>
<dbReference type="PROSITE" id="PS50887">
    <property type="entry name" value="GGDEF"/>
    <property type="match status" value="1"/>
</dbReference>
<protein>
    <recommendedName>
        <fullName evidence="1">diguanylate cyclase</fullName>
        <ecNumber evidence="1">2.7.7.65</ecNumber>
    </recommendedName>
</protein>
<dbReference type="InterPro" id="IPR043128">
    <property type="entry name" value="Rev_trsase/Diguanyl_cyclase"/>
</dbReference>
<evidence type="ECO:0000256" key="2">
    <source>
        <dbReference type="ARBA" id="ARBA00034247"/>
    </source>
</evidence>
<dbReference type="InterPro" id="IPR050469">
    <property type="entry name" value="Diguanylate_Cyclase"/>
</dbReference>
<dbReference type="SUPFAM" id="SSF55781">
    <property type="entry name" value="GAF domain-like"/>
    <property type="match status" value="1"/>
</dbReference>
<proteinExistence type="predicted"/>